<protein>
    <recommendedName>
        <fullName evidence="4">DUF2922 domain-containing protein</fullName>
    </recommendedName>
</protein>
<dbReference type="EMBL" id="MLQR01000021">
    <property type="protein sequence ID" value="OIJ14273.1"/>
    <property type="molecule type" value="Genomic_DNA"/>
</dbReference>
<proteinExistence type="predicted"/>
<dbReference type="Proteomes" id="UP000179524">
    <property type="component" value="Unassembled WGS sequence"/>
</dbReference>
<dbReference type="RefSeq" id="WP_071309244.1">
    <property type="nucleotide sequence ID" value="NZ_MLQR01000021.1"/>
</dbReference>
<evidence type="ECO:0000313" key="3">
    <source>
        <dbReference type="Proteomes" id="UP000179524"/>
    </source>
</evidence>
<gene>
    <name evidence="1" type="ORF">BKP37_08845</name>
    <name evidence="2" type="ORF">BKP37_08900</name>
</gene>
<evidence type="ECO:0000313" key="2">
    <source>
        <dbReference type="EMBL" id="OIJ14283.1"/>
    </source>
</evidence>
<sequence length="71" mass="7857">MAKKIELIFKNEMGRNVTLSLDNPIEPVDPTQVAQVMDAVIAEDAFISTGGKLVSKHTARIVERYVSDIEI</sequence>
<dbReference type="InterPro" id="IPR021321">
    <property type="entry name" value="DUF2922"/>
</dbReference>
<dbReference type="EMBL" id="MLQR01000021">
    <property type="protein sequence ID" value="OIJ14283.1"/>
    <property type="molecule type" value="Genomic_DNA"/>
</dbReference>
<keyword evidence="3" id="KW-1185">Reference proteome</keyword>
<accession>A0A1S2LQ68</accession>
<dbReference type="OrthoDB" id="2454247at2"/>
<comment type="caution">
    <text evidence="1">The sequence shown here is derived from an EMBL/GenBank/DDBJ whole genome shotgun (WGS) entry which is preliminary data.</text>
</comment>
<organism evidence="1 3">
    <name type="scientific">Anaerobacillus alkalilacustris</name>
    <dbReference type="NCBI Taxonomy" id="393763"/>
    <lineage>
        <taxon>Bacteria</taxon>
        <taxon>Bacillati</taxon>
        <taxon>Bacillota</taxon>
        <taxon>Bacilli</taxon>
        <taxon>Bacillales</taxon>
        <taxon>Bacillaceae</taxon>
        <taxon>Anaerobacillus</taxon>
    </lineage>
</organism>
<dbReference type="AlphaFoldDB" id="A0A1S2LQ68"/>
<evidence type="ECO:0008006" key="4">
    <source>
        <dbReference type="Google" id="ProtNLM"/>
    </source>
</evidence>
<reference evidence="1 3" key="1">
    <citation type="submission" date="2016-10" db="EMBL/GenBank/DDBJ databases">
        <title>Draft genome sequences of four alkaliphilic bacteria belonging to the Anaerobacillus genus.</title>
        <authorList>
            <person name="Bassil N.M."/>
            <person name="Lloyd J.R."/>
        </authorList>
    </citation>
    <scope>NUCLEOTIDE SEQUENCE [LARGE SCALE GENOMIC DNA]</scope>
    <source>
        <strain evidence="1 3">DSM 18345</strain>
    </source>
</reference>
<name>A0A1S2LQ68_9BACI</name>
<evidence type="ECO:0000313" key="1">
    <source>
        <dbReference type="EMBL" id="OIJ14273.1"/>
    </source>
</evidence>
<dbReference type="Pfam" id="PF11148">
    <property type="entry name" value="DUF2922"/>
    <property type="match status" value="1"/>
</dbReference>